<organism evidence="1 2">
    <name type="scientific">Trifolium medium</name>
    <dbReference type="NCBI Taxonomy" id="97028"/>
    <lineage>
        <taxon>Eukaryota</taxon>
        <taxon>Viridiplantae</taxon>
        <taxon>Streptophyta</taxon>
        <taxon>Embryophyta</taxon>
        <taxon>Tracheophyta</taxon>
        <taxon>Spermatophyta</taxon>
        <taxon>Magnoliopsida</taxon>
        <taxon>eudicotyledons</taxon>
        <taxon>Gunneridae</taxon>
        <taxon>Pentapetalae</taxon>
        <taxon>rosids</taxon>
        <taxon>fabids</taxon>
        <taxon>Fabales</taxon>
        <taxon>Fabaceae</taxon>
        <taxon>Papilionoideae</taxon>
        <taxon>50 kb inversion clade</taxon>
        <taxon>NPAAA clade</taxon>
        <taxon>Hologalegina</taxon>
        <taxon>IRL clade</taxon>
        <taxon>Trifolieae</taxon>
        <taxon>Trifolium</taxon>
    </lineage>
</organism>
<name>A0A392UYY5_9FABA</name>
<dbReference type="EMBL" id="LXQA010987376">
    <property type="protein sequence ID" value="MCI80081.1"/>
    <property type="molecule type" value="Genomic_DNA"/>
</dbReference>
<protein>
    <submittedName>
        <fullName evidence="1">Uncharacterized protein</fullName>
    </submittedName>
</protein>
<comment type="caution">
    <text evidence="1">The sequence shown here is derived from an EMBL/GenBank/DDBJ whole genome shotgun (WGS) entry which is preliminary data.</text>
</comment>
<dbReference type="AlphaFoldDB" id="A0A392UYY5"/>
<dbReference type="Proteomes" id="UP000265520">
    <property type="component" value="Unassembled WGS sequence"/>
</dbReference>
<keyword evidence="2" id="KW-1185">Reference proteome</keyword>
<feature type="non-terminal residue" evidence="1">
    <location>
        <position position="24"/>
    </location>
</feature>
<proteinExistence type="predicted"/>
<reference evidence="1 2" key="1">
    <citation type="journal article" date="2018" name="Front. Plant Sci.">
        <title>Red Clover (Trifolium pratense) and Zigzag Clover (T. medium) - A Picture of Genomic Similarities and Differences.</title>
        <authorList>
            <person name="Dluhosova J."/>
            <person name="Istvanek J."/>
            <person name="Nedelnik J."/>
            <person name="Repkova J."/>
        </authorList>
    </citation>
    <scope>NUCLEOTIDE SEQUENCE [LARGE SCALE GENOMIC DNA]</scope>
    <source>
        <strain evidence="2">cv. 10/8</strain>
        <tissue evidence="1">Leaf</tissue>
    </source>
</reference>
<evidence type="ECO:0000313" key="1">
    <source>
        <dbReference type="EMBL" id="MCI80081.1"/>
    </source>
</evidence>
<evidence type="ECO:0000313" key="2">
    <source>
        <dbReference type="Proteomes" id="UP000265520"/>
    </source>
</evidence>
<sequence>MTYEQALRLTTATSFWSEGRVPFA</sequence>
<accession>A0A392UYY5</accession>